<keyword evidence="2" id="KW-1133">Transmembrane helix</keyword>
<keyword evidence="4" id="KW-1185">Reference proteome</keyword>
<name>A0AB34GFN9_ESCRO</name>
<accession>A0AB34GFN9</accession>
<evidence type="ECO:0000313" key="4">
    <source>
        <dbReference type="Proteomes" id="UP001159641"/>
    </source>
</evidence>
<proteinExistence type="predicted"/>
<feature type="compositionally biased region" description="Basic and acidic residues" evidence="1">
    <location>
        <begin position="100"/>
        <end position="118"/>
    </location>
</feature>
<organism evidence="3 4">
    <name type="scientific">Eschrichtius robustus</name>
    <name type="common">California gray whale</name>
    <name type="synonym">Eschrichtius gibbosus</name>
    <dbReference type="NCBI Taxonomy" id="9764"/>
    <lineage>
        <taxon>Eukaryota</taxon>
        <taxon>Metazoa</taxon>
        <taxon>Chordata</taxon>
        <taxon>Craniata</taxon>
        <taxon>Vertebrata</taxon>
        <taxon>Euteleostomi</taxon>
        <taxon>Mammalia</taxon>
        <taxon>Eutheria</taxon>
        <taxon>Laurasiatheria</taxon>
        <taxon>Artiodactyla</taxon>
        <taxon>Whippomorpha</taxon>
        <taxon>Cetacea</taxon>
        <taxon>Mysticeti</taxon>
        <taxon>Eschrichtiidae</taxon>
        <taxon>Eschrichtius</taxon>
    </lineage>
</organism>
<feature type="region of interest" description="Disordered" evidence="1">
    <location>
        <begin position="88"/>
        <end position="118"/>
    </location>
</feature>
<dbReference type="EMBL" id="JAIQCJ010002240">
    <property type="protein sequence ID" value="KAJ8778743.1"/>
    <property type="molecule type" value="Genomic_DNA"/>
</dbReference>
<sequence length="118" mass="13531">MERGFVQEEPVQSLELSDHHHRHRYRRHQHLRHHHRPLVIFIVTIPINVSVIVVISPVTRRQAQLSGKAETTSVKYLRSTDSLCECGPRAVPERLQGARANRDSRGSGEGNGEEKRFP</sequence>
<feature type="region of interest" description="Disordered" evidence="1">
    <location>
        <begin position="1"/>
        <end position="21"/>
    </location>
</feature>
<evidence type="ECO:0000313" key="3">
    <source>
        <dbReference type="EMBL" id="KAJ8778743.1"/>
    </source>
</evidence>
<keyword evidence="2" id="KW-0472">Membrane</keyword>
<evidence type="ECO:0000256" key="1">
    <source>
        <dbReference type="SAM" id="MobiDB-lite"/>
    </source>
</evidence>
<reference evidence="3 4" key="1">
    <citation type="submission" date="2022-11" db="EMBL/GenBank/DDBJ databases">
        <title>Whole genome sequence of Eschrichtius robustus ER-17-0199.</title>
        <authorList>
            <person name="Bruniche-Olsen A."/>
            <person name="Black A.N."/>
            <person name="Fields C.J."/>
            <person name="Walden K."/>
            <person name="Dewoody J.A."/>
        </authorList>
    </citation>
    <scope>NUCLEOTIDE SEQUENCE [LARGE SCALE GENOMIC DNA]</scope>
    <source>
        <strain evidence="3">ER-17-0199</strain>
        <tissue evidence="3">Blubber</tissue>
    </source>
</reference>
<evidence type="ECO:0000256" key="2">
    <source>
        <dbReference type="SAM" id="Phobius"/>
    </source>
</evidence>
<gene>
    <name evidence="3" type="ORF">J1605_013420</name>
</gene>
<protein>
    <submittedName>
        <fullName evidence="3">Uncharacterized protein</fullName>
    </submittedName>
</protein>
<keyword evidence="2" id="KW-0812">Transmembrane</keyword>
<dbReference type="AlphaFoldDB" id="A0AB34GFN9"/>
<feature type="transmembrane region" description="Helical" evidence="2">
    <location>
        <begin position="38"/>
        <end position="58"/>
    </location>
</feature>
<comment type="caution">
    <text evidence="3">The sequence shown here is derived from an EMBL/GenBank/DDBJ whole genome shotgun (WGS) entry which is preliminary data.</text>
</comment>
<dbReference type="Proteomes" id="UP001159641">
    <property type="component" value="Unassembled WGS sequence"/>
</dbReference>